<keyword evidence="8 9" id="KW-0472">Membrane</keyword>
<organism evidence="10 11">
    <name type="scientific">Colocasia esculenta</name>
    <name type="common">Wild taro</name>
    <name type="synonym">Arum esculentum</name>
    <dbReference type="NCBI Taxonomy" id="4460"/>
    <lineage>
        <taxon>Eukaryota</taxon>
        <taxon>Viridiplantae</taxon>
        <taxon>Streptophyta</taxon>
        <taxon>Embryophyta</taxon>
        <taxon>Tracheophyta</taxon>
        <taxon>Spermatophyta</taxon>
        <taxon>Magnoliopsida</taxon>
        <taxon>Liliopsida</taxon>
        <taxon>Araceae</taxon>
        <taxon>Aroideae</taxon>
        <taxon>Colocasieae</taxon>
        <taxon>Colocasia</taxon>
    </lineage>
</organism>
<evidence type="ECO:0000256" key="8">
    <source>
        <dbReference type="ARBA" id="ARBA00023136"/>
    </source>
</evidence>
<dbReference type="GO" id="GO:0010008">
    <property type="term" value="C:endosome membrane"/>
    <property type="evidence" value="ECO:0007669"/>
    <property type="project" value="UniProtKB-SubCell"/>
</dbReference>
<reference evidence="10" key="1">
    <citation type="submission" date="2017-07" db="EMBL/GenBank/DDBJ databases">
        <title>Taro Niue Genome Assembly and Annotation.</title>
        <authorList>
            <person name="Atibalentja N."/>
            <person name="Keating K."/>
            <person name="Fields C.J."/>
        </authorList>
    </citation>
    <scope>NUCLEOTIDE SEQUENCE</scope>
    <source>
        <strain evidence="10">Niue_2</strain>
        <tissue evidence="10">Leaf</tissue>
    </source>
</reference>
<feature type="transmembrane region" description="Helical" evidence="9">
    <location>
        <begin position="462"/>
        <end position="488"/>
    </location>
</feature>
<evidence type="ECO:0000313" key="11">
    <source>
        <dbReference type="Proteomes" id="UP000652761"/>
    </source>
</evidence>
<keyword evidence="6" id="KW-0967">Endosome</keyword>
<evidence type="ECO:0000256" key="2">
    <source>
        <dbReference type="ARBA" id="ARBA00004653"/>
    </source>
</evidence>
<feature type="transmembrane region" description="Helical" evidence="9">
    <location>
        <begin position="581"/>
        <end position="601"/>
    </location>
</feature>
<dbReference type="Pfam" id="PF02990">
    <property type="entry name" value="EMP70"/>
    <property type="match status" value="1"/>
</dbReference>
<accession>A0A843XJN1</accession>
<feature type="chain" id="PRO_5033095901" description="Transmembrane 9 superfamily member" evidence="9">
    <location>
        <begin position="26"/>
        <end position="658"/>
    </location>
</feature>
<evidence type="ECO:0000256" key="4">
    <source>
        <dbReference type="ARBA" id="ARBA00022692"/>
    </source>
</evidence>
<comment type="caution">
    <text evidence="10">The sequence shown here is derived from an EMBL/GenBank/DDBJ whole genome shotgun (WGS) entry which is preliminary data.</text>
</comment>
<protein>
    <recommendedName>
        <fullName evidence="9">Transmembrane 9 superfamily member</fullName>
    </recommendedName>
</protein>
<evidence type="ECO:0000256" key="1">
    <source>
        <dbReference type="ARBA" id="ARBA00004337"/>
    </source>
</evidence>
<evidence type="ECO:0000256" key="5">
    <source>
        <dbReference type="ARBA" id="ARBA00022729"/>
    </source>
</evidence>
<dbReference type="PANTHER" id="PTHR10766:SF163">
    <property type="entry name" value="TRANSMEMBRANE 9 SUPERFAMILY MEMBER 12"/>
    <property type="match status" value="1"/>
</dbReference>
<gene>
    <name evidence="10" type="ORF">Taro_052363</name>
</gene>
<comment type="subcellular location">
    <subcellularLocation>
        <location evidence="1">Endosome membrane</location>
        <topology evidence="1">Multi-pass membrane protein</topology>
    </subcellularLocation>
    <subcellularLocation>
        <location evidence="2">Golgi apparatus membrane</location>
        <topology evidence="2">Multi-pass membrane protein</topology>
    </subcellularLocation>
</comment>
<dbReference type="InterPro" id="IPR004240">
    <property type="entry name" value="EMP70"/>
</dbReference>
<dbReference type="GO" id="GO:0072657">
    <property type="term" value="P:protein localization to membrane"/>
    <property type="evidence" value="ECO:0007669"/>
    <property type="project" value="TreeGrafter"/>
</dbReference>
<feature type="transmembrane region" description="Helical" evidence="9">
    <location>
        <begin position="394"/>
        <end position="415"/>
    </location>
</feature>
<dbReference type="EMBL" id="NMUH01008864">
    <property type="protein sequence ID" value="MQM19360.1"/>
    <property type="molecule type" value="Genomic_DNA"/>
</dbReference>
<dbReference type="GO" id="GO:0000139">
    <property type="term" value="C:Golgi membrane"/>
    <property type="evidence" value="ECO:0007669"/>
    <property type="project" value="UniProtKB-SubCell"/>
</dbReference>
<evidence type="ECO:0000313" key="10">
    <source>
        <dbReference type="EMBL" id="MQM19360.1"/>
    </source>
</evidence>
<feature type="transmembrane region" description="Helical" evidence="9">
    <location>
        <begin position="549"/>
        <end position="569"/>
    </location>
</feature>
<keyword evidence="7 9" id="KW-1133">Transmembrane helix</keyword>
<dbReference type="AlphaFoldDB" id="A0A843XJN1"/>
<feature type="signal peptide" evidence="9">
    <location>
        <begin position="1"/>
        <end position="25"/>
    </location>
</feature>
<evidence type="ECO:0000256" key="9">
    <source>
        <dbReference type="RuleBase" id="RU363079"/>
    </source>
</evidence>
<keyword evidence="4 9" id="KW-0812">Transmembrane</keyword>
<feature type="transmembrane region" description="Helical" evidence="9">
    <location>
        <begin position="427"/>
        <end position="450"/>
    </location>
</feature>
<keyword evidence="5 9" id="KW-0732">Signal</keyword>
<evidence type="ECO:0000256" key="6">
    <source>
        <dbReference type="ARBA" id="ARBA00022753"/>
    </source>
</evidence>
<feature type="transmembrane region" description="Helical" evidence="9">
    <location>
        <begin position="356"/>
        <end position="382"/>
    </location>
</feature>
<dbReference type="Proteomes" id="UP000652761">
    <property type="component" value="Unassembled WGS sequence"/>
</dbReference>
<feature type="transmembrane region" description="Helical" evidence="9">
    <location>
        <begin position="285"/>
        <end position="304"/>
    </location>
</feature>
<feature type="transmembrane region" description="Helical" evidence="9">
    <location>
        <begin position="514"/>
        <end position="537"/>
    </location>
</feature>
<proteinExistence type="inferred from homology"/>
<feature type="transmembrane region" description="Helical" evidence="9">
    <location>
        <begin position="621"/>
        <end position="653"/>
    </location>
</feature>
<dbReference type="PANTHER" id="PTHR10766">
    <property type="entry name" value="TRANSMEMBRANE 9 SUPERFAMILY PROTEIN"/>
    <property type="match status" value="1"/>
</dbReference>
<evidence type="ECO:0000256" key="7">
    <source>
        <dbReference type="ARBA" id="ARBA00022989"/>
    </source>
</evidence>
<name>A0A843XJN1_COLES</name>
<keyword evidence="11" id="KW-1185">Reference proteome</keyword>
<dbReference type="OrthoDB" id="1666796at2759"/>
<comment type="similarity">
    <text evidence="3 9">Belongs to the nonaspanin (TM9SF) (TC 9.A.2) family.</text>
</comment>
<evidence type="ECO:0000256" key="3">
    <source>
        <dbReference type="ARBA" id="ARBA00005227"/>
    </source>
</evidence>
<sequence>MAAGAWLSGIAVFLLLCCPACSCHGFSFFNPAAGSRRRSYLQGEEVYAVVAPMATRVNTLPVDYYALPSCKPQQGARPVAHHLGELLLSDGTQTSPYRFRINVNESLFLCTTDPLTARDVSLLLWRKFHHYAVHMVLDDLPLLSLDLDYSFKLMRGYFLSHMRVYPVDWVYVINHLKFRILLHELPASGGEGNEGKTPASSATRYEIVGFEVVPCSDRAPRPAELGMYHSIDPPGCRWDLDAFAKAESGERLTFTYEVEYLISNVSWSSRWDRYYVKTKPASARAVSVLTSLSMLLILAALSSVKLSRWTPRDLITRLFRGASDNESMLLRREEEGIREWKLIAGDVFRAPGFAKLLCVAVGTGAEIGMVALICIVLAALGFNYPAPRGILLTWVLLLYLFFGFIGGYVGVWLWGSVTGNYRGWRSVCYWMAASWPGVILSLAGLLNLVYWGKGSSFASATVASYLCLLALWACVLLPSTCCGGFLAAKRKPVHSPVETNAVPRKMPPRQLRSWLLIFAVAYLPFSCILGELFLILHSICHGWYYSSPMFLLAATLLLATACGLTSVLITYNRINAGDWKWWWKSLLVPGFTGIYVFLYAIKYLVFNLRGFVSEASLSITVYVLCSLIAALAVMLASASVGFLTSFCFIRFLYASSKL</sequence>